<dbReference type="OrthoDB" id="2000001at2"/>
<reference evidence="1 2" key="1">
    <citation type="submission" date="2016-10" db="EMBL/GenBank/DDBJ databases">
        <authorList>
            <person name="de Groot N.N."/>
        </authorList>
    </citation>
    <scope>NUCLEOTIDE SEQUENCE [LARGE SCALE GENOMIC DNA]</scope>
    <source>
        <strain evidence="1 2">DSM 5522</strain>
    </source>
</reference>
<sequence length="520" mass="61140">MGMKLCNMNIYNPDKKEYKVPAGYSIYNIADGWDTILEDEAEFDFDAMAKIGKKLSKELALPVVTVMYFDDDIFELYVTKEGKKVAYHDVRIGNHFTKKIAVLVETLRLDEKDAKAFRYILKSDLDPEESIFKLSAICQLPFYIDSFIYQHSNGNIIPDKEEVLEEIKKEKKRNKITATKPELLEEFPGDVVEYYTSKSKSDDYPGIIRTVEPLKDGIDYGKVNCYQVAEGNNPYLRKVYEYYIPISKLTGQPKDTNICIYQFREDQLDFMEPPCMCYYSTNDLEEIKKIGDLGIIPEERLKRLPFDFNNLDTVSVKDFPQEPNFELEKESESCENTHFFTLPRNLEINEGFILRVSEYTQYKKQDICKFLRFDFWNENKEYLRTVLIPVDFNYYFTFAEAEYTYLPERDVVVYGEYIFDLKNLTITQNDKLPKTSSFIRKRIVNGKKLLIIGTSRYIHIYDYNFKRLRSYSVTGCYIDFFFDDKDNMYVITSSILHGANDRGMIAKDRVRLYKLALADI</sequence>
<gene>
    <name evidence="1" type="ORF">SAMN05216249_12423</name>
</gene>
<organism evidence="1 2">
    <name type="scientific">Acetitomaculum ruminis DSM 5522</name>
    <dbReference type="NCBI Taxonomy" id="1120918"/>
    <lineage>
        <taxon>Bacteria</taxon>
        <taxon>Bacillati</taxon>
        <taxon>Bacillota</taxon>
        <taxon>Clostridia</taxon>
        <taxon>Lachnospirales</taxon>
        <taxon>Lachnospiraceae</taxon>
        <taxon>Acetitomaculum</taxon>
    </lineage>
</organism>
<evidence type="ECO:0000313" key="2">
    <source>
        <dbReference type="Proteomes" id="UP000198838"/>
    </source>
</evidence>
<name>A0A1I1ABM8_9FIRM</name>
<accession>A0A1I1ABM8</accession>
<dbReference type="Proteomes" id="UP000198838">
    <property type="component" value="Unassembled WGS sequence"/>
</dbReference>
<dbReference type="EMBL" id="FOJY01000024">
    <property type="protein sequence ID" value="SFB35367.1"/>
    <property type="molecule type" value="Genomic_DNA"/>
</dbReference>
<evidence type="ECO:0000313" key="1">
    <source>
        <dbReference type="EMBL" id="SFB35367.1"/>
    </source>
</evidence>
<keyword evidence="2" id="KW-1185">Reference proteome</keyword>
<dbReference type="AlphaFoldDB" id="A0A1I1ABM8"/>
<dbReference type="STRING" id="1120918.SAMN05216249_12423"/>
<proteinExistence type="predicted"/>
<dbReference type="RefSeq" id="WP_092874462.1">
    <property type="nucleotide sequence ID" value="NZ_FOJY01000024.1"/>
</dbReference>
<protein>
    <submittedName>
        <fullName evidence="1">Uncharacterized protein</fullName>
    </submittedName>
</protein>